<accession>A0ABR1Z7W6</accession>
<comment type="caution">
    <text evidence="2">The sequence shown here is derived from an EMBL/GenBank/DDBJ whole genome shotgun (WGS) entry which is preliminary data.</text>
</comment>
<gene>
    <name evidence="2" type="ORF">V6N12_013167</name>
    <name evidence="3" type="ORF">V6N12_075948</name>
</gene>
<reference evidence="2 4" key="1">
    <citation type="journal article" date="2024" name="G3 (Bethesda)">
        <title>Genome assembly of Hibiscus sabdariffa L. provides insights into metabolisms of medicinal natural products.</title>
        <authorList>
            <person name="Kim T."/>
        </authorList>
    </citation>
    <scope>NUCLEOTIDE SEQUENCE [LARGE SCALE GENOMIC DNA]</scope>
    <source>
        <strain evidence="2">TK-2024</strain>
        <tissue evidence="2">Old leaves</tissue>
    </source>
</reference>
<evidence type="ECO:0000313" key="4">
    <source>
        <dbReference type="Proteomes" id="UP001472677"/>
    </source>
</evidence>
<evidence type="ECO:0000313" key="2">
    <source>
        <dbReference type="EMBL" id="KAK8476005.1"/>
    </source>
</evidence>
<dbReference type="Proteomes" id="UP001472677">
    <property type="component" value="Unassembled WGS sequence"/>
</dbReference>
<name>A0ABR1Z7W6_9ROSI</name>
<dbReference type="EMBL" id="JBBPBM010002624">
    <property type="protein sequence ID" value="KAK8476005.1"/>
    <property type="molecule type" value="Genomic_DNA"/>
</dbReference>
<organism evidence="2 4">
    <name type="scientific">Hibiscus sabdariffa</name>
    <name type="common">roselle</name>
    <dbReference type="NCBI Taxonomy" id="183260"/>
    <lineage>
        <taxon>Eukaryota</taxon>
        <taxon>Viridiplantae</taxon>
        <taxon>Streptophyta</taxon>
        <taxon>Embryophyta</taxon>
        <taxon>Tracheophyta</taxon>
        <taxon>Spermatophyta</taxon>
        <taxon>Magnoliopsida</taxon>
        <taxon>eudicotyledons</taxon>
        <taxon>Gunneridae</taxon>
        <taxon>Pentapetalae</taxon>
        <taxon>rosids</taxon>
        <taxon>malvids</taxon>
        <taxon>Malvales</taxon>
        <taxon>Malvaceae</taxon>
        <taxon>Malvoideae</taxon>
        <taxon>Hibiscus</taxon>
    </lineage>
</organism>
<protein>
    <submittedName>
        <fullName evidence="2">Uncharacterized protein</fullName>
    </submittedName>
</protein>
<evidence type="ECO:0000313" key="3">
    <source>
        <dbReference type="EMBL" id="KAK8499098.1"/>
    </source>
</evidence>
<dbReference type="EMBL" id="JBBPBM010000239">
    <property type="protein sequence ID" value="KAK8499098.1"/>
    <property type="molecule type" value="Genomic_DNA"/>
</dbReference>
<feature type="compositionally biased region" description="Basic and acidic residues" evidence="1">
    <location>
        <begin position="136"/>
        <end position="155"/>
    </location>
</feature>
<sequence length="190" mass="21250">MRYRIIFGLLPNACRGITGAQVGISFSGLEPLLWVKPLEVWSTGPISGYLKNLCHRSPLTDPVGSVRSVRVNAFLSLCARGSEWRVFRRTSNKAFGLKRSLREAQVRRQVVLTESPRGKAQEKELSLRVRSSRLKGEGLQESSVRKERGKRESHAFKQKAKIQVSSKGRPRDDVLLLYFSLEVGAANSVA</sequence>
<keyword evidence="4" id="KW-1185">Reference proteome</keyword>
<feature type="region of interest" description="Disordered" evidence="1">
    <location>
        <begin position="136"/>
        <end position="164"/>
    </location>
</feature>
<evidence type="ECO:0000256" key="1">
    <source>
        <dbReference type="SAM" id="MobiDB-lite"/>
    </source>
</evidence>
<proteinExistence type="predicted"/>